<evidence type="ECO:0000313" key="3">
    <source>
        <dbReference type="Proteomes" id="UP000298284"/>
    </source>
</evidence>
<feature type="transmembrane region" description="Helical" evidence="1">
    <location>
        <begin position="119"/>
        <end position="137"/>
    </location>
</feature>
<dbReference type="RefSeq" id="WP_135531470.1">
    <property type="nucleotide sequence ID" value="NZ_SRKZ01000004.1"/>
</dbReference>
<keyword evidence="3" id="KW-1185">Reference proteome</keyword>
<protein>
    <recommendedName>
        <fullName evidence="4">Glycosyltransferase RgtA/B/C/D-like domain-containing protein</fullName>
    </recommendedName>
</protein>
<proteinExistence type="predicted"/>
<reference evidence="2 3" key="1">
    <citation type="submission" date="2019-04" db="EMBL/GenBank/DDBJ databases">
        <authorList>
            <person name="Feng G."/>
            <person name="Zhang J."/>
            <person name="Zhu H."/>
        </authorList>
    </citation>
    <scope>NUCLEOTIDE SEQUENCE [LARGE SCALE GENOMIC DNA]</scope>
    <source>
        <strain evidence="2 3">JCM 19491</strain>
    </source>
</reference>
<keyword evidence="1" id="KW-0472">Membrane</keyword>
<evidence type="ECO:0000256" key="1">
    <source>
        <dbReference type="SAM" id="Phobius"/>
    </source>
</evidence>
<dbReference type="Proteomes" id="UP000298284">
    <property type="component" value="Unassembled WGS sequence"/>
</dbReference>
<feature type="transmembrane region" description="Helical" evidence="1">
    <location>
        <begin position="290"/>
        <end position="307"/>
    </location>
</feature>
<feature type="transmembrane region" description="Helical" evidence="1">
    <location>
        <begin position="197"/>
        <end position="218"/>
    </location>
</feature>
<gene>
    <name evidence="2" type="ORF">EU557_16040</name>
</gene>
<dbReference type="AlphaFoldDB" id="A0A4Z0MJQ0"/>
<feature type="transmembrane region" description="Helical" evidence="1">
    <location>
        <begin position="358"/>
        <end position="375"/>
    </location>
</feature>
<evidence type="ECO:0008006" key="4">
    <source>
        <dbReference type="Google" id="ProtNLM"/>
    </source>
</evidence>
<feature type="transmembrane region" description="Helical" evidence="1">
    <location>
        <begin position="381"/>
        <end position="404"/>
    </location>
</feature>
<keyword evidence="1" id="KW-0812">Transmembrane</keyword>
<keyword evidence="1" id="KW-1133">Transmembrane helix</keyword>
<feature type="transmembrane region" description="Helical" evidence="1">
    <location>
        <begin position="21"/>
        <end position="49"/>
    </location>
</feature>
<feature type="transmembrane region" description="Helical" evidence="1">
    <location>
        <begin position="238"/>
        <end position="256"/>
    </location>
</feature>
<dbReference type="OrthoDB" id="872037at2"/>
<sequence>MKYPSHTPSSSSNETNSSERWFFRSLLGLLGLVLLARLTLLLAGGALAFPDEDRYLESIKAAQLLLAGDPEGAALHLANTQGRPADALLRLPVAFVQVFWQQLGGPHPEAPLSLLLPQLMNYLVLVGNVLLLYLLGLRWLPKTSALTGCLLYAALVSSNLYLRHLLPYDLALLVLLVALVILTRNSRPVTVSGTRQLGLLTGVLGWLVVAIYPGYYFAPVLVGLFLLAHLPSPRWLQGILWAVVGALFVILLLELITRYGHISYLRSLQTLGPSIIQGDFSEGFSFSGRYLWQIEGVSGIALVLLALPGMALLSRTRTTETRPMLRALAWGPLGLWLLHASLAYFAHKFVFYGRILHFFVPFLVLYAVSALAWLPPVGRRVSQALVVGSTLFGFCHFLHAYGGLAYPRDVLAKLAVQPIDHLTYMNEGGLGHSWDFSPPPGLARPAAVPSSLLLVNFTYPYPMPLTGCAAVAAPSGGHLLYAGPHFLTFPAYAFEGFTPAERQHLRSCNFQCRVYQR</sequence>
<name>A0A4Z0MJQ0_9BACT</name>
<feature type="transmembrane region" description="Helical" evidence="1">
    <location>
        <begin position="168"/>
        <end position="185"/>
    </location>
</feature>
<feature type="transmembrane region" description="Helical" evidence="1">
    <location>
        <begin position="327"/>
        <end position="346"/>
    </location>
</feature>
<dbReference type="EMBL" id="SRKZ01000004">
    <property type="protein sequence ID" value="TGD79726.1"/>
    <property type="molecule type" value="Genomic_DNA"/>
</dbReference>
<accession>A0A4Z0MJQ0</accession>
<comment type="caution">
    <text evidence="2">The sequence shown here is derived from an EMBL/GenBank/DDBJ whole genome shotgun (WGS) entry which is preliminary data.</text>
</comment>
<organism evidence="2 3">
    <name type="scientific">Hymenobacter wooponensis</name>
    <dbReference type="NCBI Taxonomy" id="1525360"/>
    <lineage>
        <taxon>Bacteria</taxon>
        <taxon>Pseudomonadati</taxon>
        <taxon>Bacteroidota</taxon>
        <taxon>Cytophagia</taxon>
        <taxon>Cytophagales</taxon>
        <taxon>Hymenobacteraceae</taxon>
        <taxon>Hymenobacter</taxon>
    </lineage>
</organism>
<evidence type="ECO:0000313" key="2">
    <source>
        <dbReference type="EMBL" id="TGD79726.1"/>
    </source>
</evidence>